<dbReference type="EMBL" id="LLZH01000007">
    <property type="protein sequence ID" value="KUL41999.1"/>
    <property type="molecule type" value="Genomic_DNA"/>
</dbReference>
<proteinExistence type="predicted"/>
<evidence type="ECO:0000313" key="2">
    <source>
        <dbReference type="Proteomes" id="UP000053244"/>
    </source>
</evidence>
<dbReference type="OrthoDB" id="3881471at2"/>
<dbReference type="AlphaFoldDB" id="A0A0X3VB15"/>
<dbReference type="InterPro" id="IPR027417">
    <property type="entry name" value="P-loop_NTPase"/>
</dbReference>
<sequence>MTTELAALKALRFDHVVTEDDVWNNDLSCHVDGLHPGVETAVQENLDALRADGHHSSTGIVVEGELGVGKTQTLKWTQIQTQRRGGYFFLLYAIERGVPFHTQLLRSLRLDLEETRSGQRAQASRFVDDLAKRLEVAPLTDVGNGSRSLPRVAVEAIVSALPEHDTRLGSEYQDTLRALILLASPAPNDRKVGSVYLQGGEINESARRRWGFQIPVKSPSVLISEITRLLALSGPVVVAVDQIDALVKTMSSSPQAANVREQVIDLGHGLMDLHSRSRRTLIIVSCLPDSWEALVGTMVNSFADRFWRTQQLRNIPDPEIAERLVARRFAIDYRRVGFRPDYGTWPVHPSAFRTSTDYTARRLIDRIRHHVKGCLNAGIPSELFDFAEERRSGQSPSALQTEFEKLAAAADVETILGTRSEDRVMPLLLGAALDAWIREHPTRADRFVRLEVKPERPAAVHALLTSKSNTSAWHFRVVTSVSPQPTTVRIKAAMDGFAGSADSRLYLIKAKPWPTGSPVGSARRALRDAGGIEVDLDDADVRTFEALRQLMNRRPDGLEEWLRSHQPAGKTKLLRQILTDV</sequence>
<keyword evidence="2" id="KW-1185">Reference proteome</keyword>
<protein>
    <recommendedName>
        <fullName evidence="3">Orc1-like AAA ATPase domain-containing protein</fullName>
    </recommendedName>
</protein>
<name>A0A0X3VB15_9ACTN</name>
<organism evidence="1 2">
    <name type="scientific">Actinoplanes awajinensis subsp. mycoplanecinus</name>
    <dbReference type="NCBI Taxonomy" id="135947"/>
    <lineage>
        <taxon>Bacteria</taxon>
        <taxon>Bacillati</taxon>
        <taxon>Actinomycetota</taxon>
        <taxon>Actinomycetes</taxon>
        <taxon>Micromonosporales</taxon>
        <taxon>Micromonosporaceae</taxon>
        <taxon>Actinoplanes</taxon>
    </lineage>
</organism>
<dbReference type="Proteomes" id="UP000053244">
    <property type="component" value="Unassembled WGS sequence"/>
</dbReference>
<evidence type="ECO:0008006" key="3">
    <source>
        <dbReference type="Google" id="ProtNLM"/>
    </source>
</evidence>
<gene>
    <name evidence="1" type="ORF">ADL15_02685</name>
</gene>
<accession>A0A0X3VB15</accession>
<reference evidence="1 2" key="1">
    <citation type="submission" date="2015-10" db="EMBL/GenBank/DDBJ databases">
        <authorList>
            <person name="Gilbert D.G."/>
        </authorList>
    </citation>
    <scope>NUCLEOTIDE SEQUENCE [LARGE SCALE GENOMIC DNA]</scope>
    <source>
        <strain evidence="1 2">NRRL B-16712</strain>
    </source>
</reference>
<dbReference type="SUPFAM" id="SSF52540">
    <property type="entry name" value="P-loop containing nucleoside triphosphate hydrolases"/>
    <property type="match status" value="1"/>
</dbReference>
<comment type="caution">
    <text evidence="1">The sequence shown here is derived from an EMBL/GenBank/DDBJ whole genome shotgun (WGS) entry which is preliminary data.</text>
</comment>
<evidence type="ECO:0000313" key="1">
    <source>
        <dbReference type="EMBL" id="KUL41999.1"/>
    </source>
</evidence>
<dbReference type="RefSeq" id="WP_067684777.1">
    <property type="nucleotide sequence ID" value="NZ_LLZH01000007.1"/>
</dbReference>